<name>A0ABY4YBB9_9GAMM</name>
<accession>A0ABY4YBB9</accession>
<sequence>MKKLNKILGSNFLDAISNGMNENSDYPSASIQEPGGYFCITVEAGKEANEEFDQMMKIFPELCAQYGIPLLSNHNEYIRKRVPPGATDLIKYEFFISPNDLDRILMNESEFYRGYRSTGSILRLAYPLQEAFKIDTICLFPVLEMDSNQIMLRIAGCNGSETITTQLAYYFTKYLSLEVGSAELYGHHIAPIVEKKIGLYASDFLEIALETIGIKAQLNHQSEEGFTVLSLEGEAREFLVEIDSEARTIYRLLGVVTPDELPNLKSIEVPITKYLQALFSKLSTKCTSMGEELMEMGHNIKTLQQEIETLSKEGEVTEDIKKKTSELSLITLSYKSAHERIGRYYNGAETILEILNHIYSEKIAKQTTENQAKVFTSLPLAPTFYQAAEEKGLKDGGSPQITPGKA</sequence>
<dbReference type="Proteomes" id="UP001057474">
    <property type="component" value="Chromosome"/>
</dbReference>
<feature type="coiled-coil region" evidence="1">
    <location>
        <begin position="293"/>
        <end position="320"/>
    </location>
</feature>
<evidence type="ECO:0000313" key="3">
    <source>
        <dbReference type="Proteomes" id="UP001057474"/>
    </source>
</evidence>
<proteinExistence type="predicted"/>
<keyword evidence="3" id="KW-1185">Reference proteome</keyword>
<dbReference type="RefSeq" id="WP_252581920.1">
    <property type="nucleotide sequence ID" value="NZ_CP071527.1"/>
</dbReference>
<organism evidence="2 3">
    <name type="scientific">Legionella lytica</name>
    <dbReference type="NCBI Taxonomy" id="96232"/>
    <lineage>
        <taxon>Bacteria</taxon>
        <taxon>Pseudomonadati</taxon>
        <taxon>Pseudomonadota</taxon>
        <taxon>Gammaproteobacteria</taxon>
        <taxon>Legionellales</taxon>
        <taxon>Legionellaceae</taxon>
        <taxon>Legionella</taxon>
    </lineage>
</organism>
<evidence type="ECO:0000256" key="1">
    <source>
        <dbReference type="SAM" id="Coils"/>
    </source>
</evidence>
<dbReference type="EMBL" id="CP071527">
    <property type="protein sequence ID" value="USQ14921.1"/>
    <property type="molecule type" value="Genomic_DNA"/>
</dbReference>
<reference evidence="2" key="1">
    <citation type="submission" date="2021-03" db="EMBL/GenBank/DDBJ databases">
        <title>Legionella lytica PCM 2298.</title>
        <authorList>
            <person name="Koper P."/>
        </authorList>
    </citation>
    <scope>NUCLEOTIDE SEQUENCE</scope>
    <source>
        <strain evidence="2">PCM 2298</strain>
    </source>
</reference>
<evidence type="ECO:0000313" key="2">
    <source>
        <dbReference type="EMBL" id="USQ14921.1"/>
    </source>
</evidence>
<keyword evidence="1" id="KW-0175">Coiled coil</keyword>
<gene>
    <name evidence="2" type="ORF">J2N86_06395</name>
</gene>
<protein>
    <submittedName>
        <fullName evidence="2">Uncharacterized protein</fullName>
    </submittedName>
</protein>